<organism evidence="1 2">
    <name type="scientific">Tanacetum coccineum</name>
    <dbReference type="NCBI Taxonomy" id="301880"/>
    <lineage>
        <taxon>Eukaryota</taxon>
        <taxon>Viridiplantae</taxon>
        <taxon>Streptophyta</taxon>
        <taxon>Embryophyta</taxon>
        <taxon>Tracheophyta</taxon>
        <taxon>Spermatophyta</taxon>
        <taxon>Magnoliopsida</taxon>
        <taxon>eudicotyledons</taxon>
        <taxon>Gunneridae</taxon>
        <taxon>Pentapetalae</taxon>
        <taxon>asterids</taxon>
        <taxon>campanulids</taxon>
        <taxon>Asterales</taxon>
        <taxon>Asteraceae</taxon>
        <taxon>Asteroideae</taxon>
        <taxon>Anthemideae</taxon>
        <taxon>Anthemidinae</taxon>
        <taxon>Tanacetum</taxon>
    </lineage>
</organism>
<proteinExistence type="predicted"/>
<dbReference type="Proteomes" id="UP001151760">
    <property type="component" value="Unassembled WGS sequence"/>
</dbReference>
<gene>
    <name evidence="1" type="ORF">Tco_0992843</name>
</gene>
<dbReference type="PANTHER" id="PTHR11439">
    <property type="entry name" value="GAG-POL-RELATED RETROTRANSPOSON"/>
    <property type="match status" value="1"/>
</dbReference>
<dbReference type="CDD" id="cd09272">
    <property type="entry name" value="RNase_HI_RT_Ty1"/>
    <property type="match status" value="1"/>
</dbReference>
<sequence>MDYGLSYVGFPSVLERYSDASWITNSEDHISTTGWVFLLGGGVISRAFKKQTCISNSTMETEFLALAAAGKEAERLRNLIYDIPLWPKPISPANTWIPRPLVDPLQLKIDSMGSQPNFELNLWDFGGKKDDCFIGLTLAVNPSGSNIGKKFYPVC</sequence>
<comment type="caution">
    <text evidence="1">The sequence shown here is derived from an EMBL/GenBank/DDBJ whole genome shotgun (WGS) entry which is preliminary data.</text>
</comment>
<accession>A0ABQ5F463</accession>
<dbReference type="PANTHER" id="PTHR11439:SF521">
    <property type="entry name" value="RNA-DIRECTED DNA POLYMERASE"/>
    <property type="match status" value="1"/>
</dbReference>
<evidence type="ECO:0000313" key="2">
    <source>
        <dbReference type="Proteomes" id="UP001151760"/>
    </source>
</evidence>
<reference evidence="1" key="1">
    <citation type="journal article" date="2022" name="Int. J. Mol. Sci.">
        <title>Draft Genome of Tanacetum Coccineum: Genomic Comparison of Closely Related Tanacetum-Family Plants.</title>
        <authorList>
            <person name="Yamashiro T."/>
            <person name="Shiraishi A."/>
            <person name="Nakayama K."/>
            <person name="Satake H."/>
        </authorList>
    </citation>
    <scope>NUCLEOTIDE SEQUENCE</scope>
</reference>
<keyword evidence="2" id="KW-1185">Reference proteome</keyword>
<evidence type="ECO:0000313" key="1">
    <source>
        <dbReference type="EMBL" id="GJT57789.1"/>
    </source>
</evidence>
<reference evidence="1" key="2">
    <citation type="submission" date="2022-01" db="EMBL/GenBank/DDBJ databases">
        <authorList>
            <person name="Yamashiro T."/>
            <person name="Shiraishi A."/>
            <person name="Satake H."/>
            <person name="Nakayama K."/>
        </authorList>
    </citation>
    <scope>NUCLEOTIDE SEQUENCE</scope>
</reference>
<protein>
    <submittedName>
        <fullName evidence="1">Uncharacterized protein</fullName>
    </submittedName>
</protein>
<name>A0ABQ5F463_9ASTR</name>
<dbReference type="EMBL" id="BQNB010016962">
    <property type="protein sequence ID" value="GJT57789.1"/>
    <property type="molecule type" value="Genomic_DNA"/>
</dbReference>